<accession>A0AAD5M2C0</accession>
<evidence type="ECO:0000256" key="11">
    <source>
        <dbReference type="ARBA" id="ARBA00029579"/>
    </source>
</evidence>
<dbReference type="Gene3D" id="1.20.120.350">
    <property type="entry name" value="Voltage-gated potassium channels. Chain C"/>
    <property type="match status" value="1"/>
</dbReference>
<dbReference type="Pfam" id="PF22614">
    <property type="entry name" value="Slo-like_RCK"/>
    <property type="match status" value="2"/>
</dbReference>
<dbReference type="InterPro" id="IPR047871">
    <property type="entry name" value="K_chnl_Slo-like"/>
</dbReference>
<feature type="region of interest" description="Disordered" evidence="12">
    <location>
        <begin position="989"/>
        <end position="1035"/>
    </location>
</feature>
<name>A0AAD5M2C0_PYTIN</name>
<feature type="domain" description="RCK N-terminal" evidence="14">
    <location>
        <begin position="302"/>
        <end position="453"/>
    </location>
</feature>
<sequence length="1186" mass="131013">MMPRLDNKASIPLGFVREKARHMSRQPSQASSRMSMILLGNDSWELFEGIPKHYSLRTRVRMKLRYSNVGLAWELFQTLFAILVSVLYVVQTYKPELNTNKFDLAALGVFSLDYLLNFYCCENRLQFVISFTAIVDSITILPAVLDRLTNDEGNSTNSSGVSSSSFPFLRFIRVLRLLRLTRLIRAVGSHSISAVHKQIHTIMLLITCIVFISAGIFHAIESTNRLPTDPQLTFGEALYFLLVTMATVGYGDIAPLTSGGKAVAATVIVISFTVIPREIARLNQLVALQSQFRRFFQPTVGNPHILVVGHVADPRTLLDFFRELYHPDRILLNSDNPGSKSQVNDPPCVLMGPNEPSEAIINLLDHPILQNRVTFIKGSVMSEEDLCRVGADSARACFVLVPKFADDVQRVDADTVLRLLSIRNYNTDLEVYTQIVSPTYSHYINDVDADHVLCLDQIKLSLLAKSCICPGLVTLVSNMFRSSALTTTRGVYTGWEKEYVEGLALEVYATKLPADFFGLPFTDACSVLYRCTHGEVILLGVYEPHNTPVAARAEPPPQGAGLPTLKVHAMRPRSGLQGQRASDSSRMYINPGRTLLMTAGQIVYVLSESKKLTQTTAISQHLKTWLVAGNTMPLPHRSCSVPPLHSRPDGAAITETREADVGDVLLPEITEAAEQASGERDVLIENAVHPVTRRAIENHIIVVTDLDAVTMQSFMRLLRLPHHTPGSSEYHTVLFLSWTKSPALAVARRALQDYDDAFIMLAAGDSRAEFLRANILRAARCVLLSDKSSVSQLDGETIDSHTIFHYLAILSIQSEFGMDTTSGLMPIVELSIPGTMKILDTALQKRTVRSYLHRQKMEAYLRAVRAEGNAHAGDSESDAQAQAPAGKRRGLHRSWTKKIARQIALQDSTMKLRKRMLLRHSSIRREHDTASHKAGFDSNVSALLPFFAAGYAFADDIFDNMLCQSFYTPGLIRFTYALLFTENGRPPRRFGSASIGPRQAPSGAGDMPPQWIPDAVSDDDERDDDDDDDSGDDADVACRAKHRGVVASSIVQFPVPPTLVGRTFGELFSHLLKKEDVVAIGLFRGSGVAFSLPYVAAGPGMDTTLVKDDLVFALAQPESADRLKPSRKAPPRAHQHPRAPSAAAHTSPSSPSRSVVQPPTRTHEPDELADSAELRRTIERLVLQTR</sequence>
<organism evidence="15 16">
    <name type="scientific">Pythium insidiosum</name>
    <name type="common">Pythiosis disease agent</name>
    <dbReference type="NCBI Taxonomy" id="114742"/>
    <lineage>
        <taxon>Eukaryota</taxon>
        <taxon>Sar</taxon>
        <taxon>Stramenopiles</taxon>
        <taxon>Oomycota</taxon>
        <taxon>Peronosporomycetes</taxon>
        <taxon>Pythiales</taxon>
        <taxon>Pythiaceae</taxon>
        <taxon>Pythium</taxon>
    </lineage>
</organism>
<evidence type="ECO:0000313" key="15">
    <source>
        <dbReference type="EMBL" id="KAJ0401867.1"/>
    </source>
</evidence>
<keyword evidence="16" id="KW-1185">Reference proteome</keyword>
<dbReference type="PRINTS" id="PR00169">
    <property type="entry name" value="KCHANNEL"/>
</dbReference>
<keyword evidence="4 13" id="KW-0812">Transmembrane</keyword>
<dbReference type="PANTHER" id="PTHR10027:SF10">
    <property type="entry name" value="SLOWPOKE 2, ISOFORM D"/>
    <property type="match status" value="1"/>
</dbReference>
<dbReference type="PROSITE" id="PS51201">
    <property type="entry name" value="RCK_N"/>
    <property type="match status" value="1"/>
</dbReference>
<evidence type="ECO:0000313" key="16">
    <source>
        <dbReference type="Proteomes" id="UP001209570"/>
    </source>
</evidence>
<keyword evidence="9 13" id="KW-0472">Membrane</keyword>
<evidence type="ECO:0000256" key="2">
    <source>
        <dbReference type="ARBA" id="ARBA00022448"/>
    </source>
</evidence>
<dbReference type="SUPFAM" id="SSF81324">
    <property type="entry name" value="Voltage-gated potassium channels"/>
    <property type="match status" value="1"/>
</dbReference>
<dbReference type="EMBL" id="JAKCXM010000116">
    <property type="protein sequence ID" value="KAJ0401867.1"/>
    <property type="molecule type" value="Genomic_DNA"/>
</dbReference>
<feature type="transmembrane region" description="Helical" evidence="13">
    <location>
        <begin position="127"/>
        <end position="145"/>
    </location>
</feature>
<dbReference type="InterPro" id="IPR005821">
    <property type="entry name" value="Ion_trans_dom"/>
</dbReference>
<dbReference type="Gene3D" id="3.40.50.720">
    <property type="entry name" value="NAD(P)-binding Rossmann-like Domain"/>
    <property type="match status" value="1"/>
</dbReference>
<evidence type="ECO:0000256" key="1">
    <source>
        <dbReference type="ARBA" id="ARBA00004141"/>
    </source>
</evidence>
<dbReference type="InterPro" id="IPR027359">
    <property type="entry name" value="Volt_channel_dom_sf"/>
</dbReference>
<dbReference type="AlphaFoldDB" id="A0AAD5M2C0"/>
<evidence type="ECO:0000256" key="5">
    <source>
        <dbReference type="ARBA" id="ARBA00022826"/>
    </source>
</evidence>
<dbReference type="InterPro" id="IPR036291">
    <property type="entry name" value="NAD(P)-bd_dom_sf"/>
</dbReference>
<dbReference type="Gene3D" id="1.10.287.70">
    <property type="match status" value="1"/>
</dbReference>
<keyword evidence="10" id="KW-0407">Ion channel</keyword>
<feature type="transmembrane region" description="Helical" evidence="13">
    <location>
        <begin position="71"/>
        <end position="90"/>
    </location>
</feature>
<comment type="caution">
    <text evidence="15">The sequence shown here is derived from an EMBL/GenBank/DDBJ whole genome shotgun (WGS) entry which is preliminary data.</text>
</comment>
<proteinExistence type="predicted"/>
<dbReference type="InterPro" id="IPR003148">
    <property type="entry name" value="RCK_N"/>
</dbReference>
<keyword evidence="8" id="KW-0406">Ion transport</keyword>
<evidence type="ECO:0000256" key="7">
    <source>
        <dbReference type="ARBA" id="ARBA00022989"/>
    </source>
</evidence>
<feature type="region of interest" description="Disordered" evidence="12">
    <location>
        <begin position="871"/>
        <end position="891"/>
    </location>
</feature>
<dbReference type="InterPro" id="IPR003929">
    <property type="entry name" value="K_chnl_BK_asu"/>
</dbReference>
<evidence type="ECO:0000256" key="3">
    <source>
        <dbReference type="ARBA" id="ARBA00022538"/>
    </source>
</evidence>
<feature type="transmembrane region" description="Helical" evidence="13">
    <location>
        <begin position="102"/>
        <end position="120"/>
    </location>
</feature>
<feature type="compositionally biased region" description="Basic residues" evidence="12">
    <location>
        <begin position="1125"/>
        <end position="1137"/>
    </location>
</feature>
<gene>
    <name evidence="15" type="ORF">P43SY_007801</name>
</gene>
<feature type="compositionally biased region" description="Basic and acidic residues" evidence="12">
    <location>
        <begin position="1161"/>
        <end position="1173"/>
    </location>
</feature>
<keyword evidence="5" id="KW-0631">Potassium channel</keyword>
<reference evidence="15" key="1">
    <citation type="submission" date="2021-12" db="EMBL/GenBank/DDBJ databases">
        <title>Prjna785345.</title>
        <authorList>
            <person name="Rujirawat T."/>
            <person name="Krajaejun T."/>
        </authorList>
    </citation>
    <scope>NUCLEOTIDE SEQUENCE</scope>
    <source>
        <strain evidence="15">Pi057C3</strain>
    </source>
</reference>
<keyword evidence="3" id="KW-0633">Potassium transport</keyword>
<evidence type="ECO:0000256" key="12">
    <source>
        <dbReference type="SAM" id="MobiDB-lite"/>
    </source>
</evidence>
<protein>
    <recommendedName>
        <fullName evidence="11">BK channel</fullName>
    </recommendedName>
</protein>
<feature type="region of interest" description="Disordered" evidence="12">
    <location>
        <begin position="1118"/>
        <end position="1173"/>
    </location>
</feature>
<evidence type="ECO:0000256" key="8">
    <source>
        <dbReference type="ARBA" id="ARBA00023065"/>
    </source>
</evidence>
<feature type="compositionally biased region" description="Low complexity" evidence="12">
    <location>
        <begin position="1138"/>
        <end position="1160"/>
    </location>
</feature>
<dbReference type="Pfam" id="PF03493">
    <property type="entry name" value="BK_channel_a"/>
    <property type="match status" value="1"/>
</dbReference>
<feature type="transmembrane region" description="Helical" evidence="13">
    <location>
        <begin position="199"/>
        <end position="220"/>
    </location>
</feature>
<evidence type="ECO:0000256" key="13">
    <source>
        <dbReference type="SAM" id="Phobius"/>
    </source>
</evidence>
<keyword evidence="6" id="KW-0630">Potassium</keyword>
<keyword evidence="7 13" id="KW-1133">Transmembrane helix</keyword>
<dbReference type="PANTHER" id="PTHR10027">
    <property type="entry name" value="CALCIUM-ACTIVATED POTASSIUM CHANNEL ALPHA CHAIN"/>
    <property type="match status" value="1"/>
</dbReference>
<keyword evidence="2" id="KW-0813">Transport</keyword>
<dbReference type="GO" id="GO:0016020">
    <property type="term" value="C:membrane"/>
    <property type="evidence" value="ECO:0007669"/>
    <property type="project" value="UniProtKB-SubCell"/>
</dbReference>
<dbReference type="Pfam" id="PF00520">
    <property type="entry name" value="Ion_trans"/>
    <property type="match status" value="1"/>
</dbReference>
<feature type="compositionally biased region" description="Acidic residues" evidence="12">
    <location>
        <begin position="1016"/>
        <end position="1035"/>
    </location>
</feature>
<dbReference type="SUPFAM" id="SSF51735">
    <property type="entry name" value="NAD(P)-binding Rossmann-fold domains"/>
    <property type="match status" value="1"/>
</dbReference>
<evidence type="ECO:0000256" key="9">
    <source>
        <dbReference type="ARBA" id="ARBA00023136"/>
    </source>
</evidence>
<evidence type="ECO:0000259" key="14">
    <source>
        <dbReference type="PROSITE" id="PS51201"/>
    </source>
</evidence>
<comment type="subcellular location">
    <subcellularLocation>
        <location evidence="1">Membrane</location>
        <topology evidence="1">Multi-pass membrane protein</topology>
    </subcellularLocation>
</comment>
<evidence type="ECO:0000256" key="4">
    <source>
        <dbReference type="ARBA" id="ARBA00022692"/>
    </source>
</evidence>
<evidence type="ECO:0000256" key="6">
    <source>
        <dbReference type="ARBA" id="ARBA00022958"/>
    </source>
</evidence>
<feature type="transmembrane region" description="Helical" evidence="13">
    <location>
        <begin position="232"/>
        <end position="250"/>
    </location>
</feature>
<dbReference type="GO" id="GO:0005267">
    <property type="term" value="F:potassium channel activity"/>
    <property type="evidence" value="ECO:0007669"/>
    <property type="project" value="UniProtKB-KW"/>
</dbReference>
<dbReference type="Proteomes" id="UP001209570">
    <property type="component" value="Unassembled WGS sequence"/>
</dbReference>
<evidence type="ECO:0000256" key="10">
    <source>
        <dbReference type="ARBA" id="ARBA00023303"/>
    </source>
</evidence>